<dbReference type="Ensembl" id="ENSHHUT00000025603.1">
    <property type="protein sequence ID" value="ENSHHUP00000024669.1"/>
    <property type="gene ID" value="ENSHHUG00000015487.1"/>
</dbReference>
<evidence type="ECO:0000259" key="2">
    <source>
        <dbReference type="Pfam" id="PF08074"/>
    </source>
</evidence>
<reference evidence="3" key="3">
    <citation type="submission" date="2025-09" db="UniProtKB">
        <authorList>
            <consortium name="Ensembl"/>
        </authorList>
    </citation>
    <scope>IDENTIFICATION</scope>
</reference>
<reference evidence="4" key="1">
    <citation type="submission" date="2018-06" db="EMBL/GenBank/DDBJ databases">
        <title>Genome assembly of Danube salmon.</title>
        <authorList>
            <person name="Macqueen D.J."/>
            <person name="Gundappa M.K."/>
        </authorList>
    </citation>
    <scope>NUCLEOTIDE SEQUENCE [LARGE SCALE GENOMIC DNA]</scope>
</reference>
<evidence type="ECO:0000313" key="3">
    <source>
        <dbReference type="Ensembl" id="ENSHHUP00000024669.1"/>
    </source>
</evidence>
<protein>
    <recommendedName>
        <fullName evidence="2">CHD C-terminal 2 domain-containing protein</fullName>
    </recommendedName>
</protein>
<dbReference type="InterPro" id="IPR012957">
    <property type="entry name" value="CHD_C2"/>
</dbReference>
<accession>A0A4W5LFM5</accession>
<dbReference type="GeneTree" id="ENSGT00940000155088"/>
<evidence type="ECO:0000256" key="1">
    <source>
        <dbReference type="SAM" id="MobiDB-lite"/>
    </source>
</evidence>
<feature type="compositionally biased region" description="Basic and acidic residues" evidence="1">
    <location>
        <begin position="32"/>
        <end position="56"/>
    </location>
</feature>
<feature type="compositionally biased region" description="Acidic residues" evidence="1">
    <location>
        <begin position="21"/>
        <end position="31"/>
    </location>
</feature>
<feature type="compositionally biased region" description="Basic and acidic residues" evidence="1">
    <location>
        <begin position="64"/>
        <end position="109"/>
    </location>
</feature>
<sequence length="241" mass="27785">MEKLSERKEAEGESSTTKNDEENDKDTEEKETEEKETQKETADEVKDSPTEVKGEGSEATAVSEEAKPKVEENKEEKMDTSPLAQDKKEQKEEKDCVKTEEFDKLQNGENTKEGVAAAAMAVNVSEEKKKATKQRFMFNIADGGFTELHSLWQNEERAATVTKKTFEIWHRRHDYWLLAGIIQHGYARWQDVQSDVKYAILNEPFKGEMSRGNFLEIKNKFLARRFKVRWAGRMFLAASVY</sequence>
<feature type="domain" description="CHD C-terminal 2" evidence="2">
    <location>
        <begin position="166"/>
        <end position="228"/>
    </location>
</feature>
<evidence type="ECO:0000313" key="4">
    <source>
        <dbReference type="Proteomes" id="UP000314982"/>
    </source>
</evidence>
<dbReference type="Proteomes" id="UP000314982">
    <property type="component" value="Unassembled WGS sequence"/>
</dbReference>
<reference evidence="3" key="2">
    <citation type="submission" date="2025-08" db="UniProtKB">
        <authorList>
            <consortium name="Ensembl"/>
        </authorList>
    </citation>
    <scope>IDENTIFICATION</scope>
</reference>
<feature type="compositionally biased region" description="Basic and acidic residues" evidence="1">
    <location>
        <begin position="1"/>
        <end position="11"/>
    </location>
</feature>
<dbReference type="AlphaFoldDB" id="A0A4W5LFM5"/>
<name>A0A4W5LFM5_9TELE</name>
<dbReference type="Gene3D" id="1.10.10.60">
    <property type="entry name" value="Homeodomain-like"/>
    <property type="match status" value="1"/>
</dbReference>
<organism evidence="3 4">
    <name type="scientific">Hucho hucho</name>
    <name type="common">huchen</name>
    <dbReference type="NCBI Taxonomy" id="62062"/>
    <lineage>
        <taxon>Eukaryota</taxon>
        <taxon>Metazoa</taxon>
        <taxon>Chordata</taxon>
        <taxon>Craniata</taxon>
        <taxon>Vertebrata</taxon>
        <taxon>Euteleostomi</taxon>
        <taxon>Actinopterygii</taxon>
        <taxon>Neopterygii</taxon>
        <taxon>Teleostei</taxon>
        <taxon>Protacanthopterygii</taxon>
        <taxon>Salmoniformes</taxon>
        <taxon>Salmonidae</taxon>
        <taxon>Salmoninae</taxon>
        <taxon>Hucho</taxon>
    </lineage>
</organism>
<proteinExistence type="predicted"/>
<feature type="region of interest" description="Disordered" evidence="1">
    <location>
        <begin position="1"/>
        <end position="109"/>
    </location>
</feature>
<dbReference type="Pfam" id="PF08074">
    <property type="entry name" value="CHDCT2"/>
    <property type="match status" value="1"/>
</dbReference>
<keyword evidence="4" id="KW-1185">Reference proteome</keyword>